<evidence type="ECO:0000259" key="2">
    <source>
        <dbReference type="Pfam" id="PF01814"/>
    </source>
</evidence>
<proteinExistence type="predicted"/>
<feature type="compositionally biased region" description="Basic residues" evidence="1">
    <location>
        <begin position="1"/>
        <end position="10"/>
    </location>
</feature>
<dbReference type="Proteomes" id="UP000604475">
    <property type="component" value="Unassembled WGS sequence"/>
</dbReference>
<feature type="domain" description="Hemerythrin-like" evidence="2">
    <location>
        <begin position="91"/>
        <end position="195"/>
    </location>
</feature>
<accession>A0A937R9P9</accession>
<feature type="region of interest" description="Disordered" evidence="1">
    <location>
        <begin position="276"/>
        <end position="317"/>
    </location>
</feature>
<dbReference type="RefSeq" id="WP_203007622.1">
    <property type="nucleotide sequence ID" value="NZ_JADWYU010000170.1"/>
</dbReference>
<comment type="caution">
    <text evidence="3">The sequence shown here is derived from an EMBL/GenBank/DDBJ whole genome shotgun (WGS) entry which is preliminary data.</text>
</comment>
<evidence type="ECO:0000256" key="1">
    <source>
        <dbReference type="SAM" id="MobiDB-lite"/>
    </source>
</evidence>
<reference evidence="3" key="1">
    <citation type="submission" date="2020-12" db="EMBL/GenBank/DDBJ databases">
        <title>Genomic characterization of non-nitrogen-fixing Frankia strains.</title>
        <authorList>
            <person name="Carlos-Shanley C."/>
            <person name="Guerra T."/>
            <person name="Hahn D."/>
        </authorList>
    </citation>
    <scope>NUCLEOTIDE SEQUENCE</scope>
    <source>
        <strain evidence="3">CN6</strain>
    </source>
</reference>
<protein>
    <submittedName>
        <fullName evidence="3">Hemerythrin domain-containing protein</fullName>
    </submittedName>
</protein>
<dbReference type="EMBL" id="JAEACQ010000166">
    <property type="protein sequence ID" value="MBL7628011.1"/>
    <property type="molecule type" value="Genomic_DNA"/>
</dbReference>
<evidence type="ECO:0000313" key="4">
    <source>
        <dbReference type="Proteomes" id="UP000604475"/>
    </source>
</evidence>
<dbReference type="Pfam" id="PF01814">
    <property type="entry name" value="Hemerythrin"/>
    <property type="match status" value="1"/>
</dbReference>
<organism evidence="3 4">
    <name type="scientific">Frankia nepalensis</name>
    <dbReference type="NCBI Taxonomy" id="1836974"/>
    <lineage>
        <taxon>Bacteria</taxon>
        <taxon>Bacillati</taxon>
        <taxon>Actinomycetota</taxon>
        <taxon>Actinomycetes</taxon>
        <taxon>Frankiales</taxon>
        <taxon>Frankiaceae</taxon>
        <taxon>Frankia</taxon>
    </lineage>
</organism>
<dbReference type="InterPro" id="IPR012312">
    <property type="entry name" value="Hemerythrin-like"/>
</dbReference>
<feature type="compositionally biased region" description="Polar residues" evidence="1">
    <location>
        <begin position="307"/>
        <end position="317"/>
    </location>
</feature>
<sequence length="317" mass="33785">MPTLRHRRTSARPTPTMLRRLTGFWPSRSRRDHDATASPAAPADSATGSAARANGAAGGGVLMGASGGLAPDGLARLVGPVHRDATRLTAWSTTPTPGADPRLVHRAGYAAVAAMCAHLDTMHRVVYPRVASALPHAEGRLAQLRAGAHDMLVTMQGIQQYAQGDTHWPSAAVSELRGDLATQISDHAREEESLLREFDGATPAAERNRLVAEYERMLPRAPSRPHPYLMRGRLAGPLGLFLARWDGVLDTMDSRVVLGTPVRAPSEVGRWGAWLLGQPPARESRPADVTRGQATSTGSERGPAASQPVTRSTSPRG</sequence>
<evidence type="ECO:0000313" key="3">
    <source>
        <dbReference type="EMBL" id="MBL7628011.1"/>
    </source>
</evidence>
<gene>
    <name evidence="3" type="ORF">I7412_12665</name>
</gene>
<dbReference type="AlphaFoldDB" id="A0A937R9P9"/>
<name>A0A937R9P9_9ACTN</name>
<feature type="region of interest" description="Disordered" evidence="1">
    <location>
        <begin position="1"/>
        <end position="53"/>
    </location>
</feature>
<feature type="compositionally biased region" description="Low complexity" evidence="1">
    <location>
        <begin position="36"/>
        <end position="53"/>
    </location>
</feature>
<keyword evidence="4" id="KW-1185">Reference proteome</keyword>